<reference evidence="3" key="1">
    <citation type="submission" date="2022-08" db="UniProtKB">
        <authorList>
            <consortium name="EnsemblMetazoa"/>
        </authorList>
    </citation>
    <scope>IDENTIFICATION</scope>
    <source>
        <strain evidence="3">05x7-T-G4-1.051#20</strain>
    </source>
</reference>
<name>A0A8W8HLR5_MAGGI</name>
<dbReference type="InterPro" id="IPR001005">
    <property type="entry name" value="SANT/Myb"/>
</dbReference>
<protein>
    <recommendedName>
        <fullName evidence="2">Myb-like domain-containing protein</fullName>
    </recommendedName>
</protein>
<proteinExistence type="predicted"/>
<dbReference type="AlphaFoldDB" id="A0A8W8HLR5"/>
<feature type="compositionally biased region" description="Polar residues" evidence="1">
    <location>
        <begin position="183"/>
        <end position="193"/>
    </location>
</feature>
<feature type="compositionally biased region" description="Polar residues" evidence="1">
    <location>
        <begin position="232"/>
        <end position="248"/>
    </location>
</feature>
<dbReference type="PROSITE" id="PS50090">
    <property type="entry name" value="MYB_LIKE"/>
    <property type="match status" value="1"/>
</dbReference>
<accession>A0A8W8HLR5</accession>
<keyword evidence="4" id="KW-1185">Reference proteome</keyword>
<feature type="region of interest" description="Disordered" evidence="1">
    <location>
        <begin position="219"/>
        <end position="267"/>
    </location>
</feature>
<organism evidence="3 4">
    <name type="scientific">Magallana gigas</name>
    <name type="common">Pacific oyster</name>
    <name type="synonym">Crassostrea gigas</name>
    <dbReference type="NCBI Taxonomy" id="29159"/>
    <lineage>
        <taxon>Eukaryota</taxon>
        <taxon>Metazoa</taxon>
        <taxon>Spiralia</taxon>
        <taxon>Lophotrochozoa</taxon>
        <taxon>Mollusca</taxon>
        <taxon>Bivalvia</taxon>
        <taxon>Autobranchia</taxon>
        <taxon>Pteriomorphia</taxon>
        <taxon>Ostreida</taxon>
        <taxon>Ostreoidea</taxon>
        <taxon>Ostreidae</taxon>
        <taxon>Magallana</taxon>
    </lineage>
</organism>
<feature type="domain" description="Myb-like" evidence="2">
    <location>
        <begin position="86"/>
        <end position="144"/>
    </location>
</feature>
<dbReference type="Gene3D" id="3.80.10.10">
    <property type="entry name" value="Ribonuclease Inhibitor"/>
    <property type="match status" value="1"/>
</dbReference>
<evidence type="ECO:0000259" key="2">
    <source>
        <dbReference type="PROSITE" id="PS50090"/>
    </source>
</evidence>
<dbReference type="EnsemblMetazoa" id="G1017.1">
    <property type="protein sequence ID" value="G1017.1:cds"/>
    <property type="gene ID" value="G1017"/>
</dbReference>
<sequence length="415" mass="47407">MAEHKSYWTQVHLKYSDGLEIVQVLDAPTIRRLENGDEELLQQIRRNLEDCGQATQTQPACIEEENVEFEDDQASNSDLEDNQPVSWTRDATELLISLYEDYEQELEDPRKKKKDTWKKITAALNEAGYKYVQNKVEGKWRSLLASHKDLSLNKKKTGQKRKTFQYFEKIDNIISKRHDINPPFTSGSSLQNQKEAKFSTKQLDKNMNSCTSIGCTIQTDEDSSTTSTSDSGKNANENAETLSKTTTAQRRRENRKMNNENKSENSGLKFMPNLKKLTITAMNSFQEIALLRVVDLFLEFEFQNLEVLVLKKFPLENSLFSAFTAALSHVQLSVLQFVSCDEVTVGQLKCVLEHIKTLKYCDIQCNLESVLDKHVFAELANHLVGEVNLSLNNLEAVPSNLLRFKRSAYRATIVT</sequence>
<dbReference type="InterPro" id="IPR032675">
    <property type="entry name" value="LRR_dom_sf"/>
</dbReference>
<dbReference type="Gene3D" id="1.10.10.60">
    <property type="entry name" value="Homeodomain-like"/>
    <property type="match status" value="1"/>
</dbReference>
<evidence type="ECO:0000313" key="4">
    <source>
        <dbReference type="Proteomes" id="UP000005408"/>
    </source>
</evidence>
<dbReference type="InterPro" id="IPR044822">
    <property type="entry name" value="Myb_DNA-bind_4"/>
</dbReference>
<evidence type="ECO:0000313" key="3">
    <source>
        <dbReference type="EnsemblMetazoa" id="G1017.1:cds"/>
    </source>
</evidence>
<dbReference type="Proteomes" id="UP000005408">
    <property type="component" value="Unassembled WGS sequence"/>
</dbReference>
<evidence type="ECO:0000256" key="1">
    <source>
        <dbReference type="SAM" id="MobiDB-lite"/>
    </source>
</evidence>
<dbReference type="Pfam" id="PF13837">
    <property type="entry name" value="Myb_DNA-bind_4"/>
    <property type="match status" value="1"/>
</dbReference>
<feature type="region of interest" description="Disordered" evidence="1">
    <location>
        <begin position="178"/>
        <end position="197"/>
    </location>
</feature>